<evidence type="ECO:0000259" key="9">
    <source>
        <dbReference type="PROSITE" id="PS50011"/>
    </source>
</evidence>
<dbReference type="AlphaFoldDB" id="A0A061RBL1"/>
<feature type="domain" description="EF-hand" evidence="10">
    <location>
        <begin position="387"/>
        <end position="422"/>
    </location>
</feature>
<keyword evidence="4 11" id="KW-0418">Kinase</keyword>
<sequence length="582" mass="65725">MRKQDVKVIDVSMLSQAPNKHRHWNFEEFLAGKPLRKFFKRFLEEMRDIHPARLNEATGRPELHKNLLGLKHRELNSSYERGEDLGEGGFAKVYKVKDRDSGTVFACKEIRKERILSAGLDRLLLMEIRTMKRMRGLDCVMQLSDVLEDSNSVYLILDLCVGGDVQNSVLKHLEDDGSYSEADAAALLRRMVRAVKCCHDNGVIHRDIKFSNFLWTEEGGGGVLKLADFGLATFWSPEDPPVKERCGTPPFMAPEVWKGVGYTAASDVWALGVNMSVMLTGRPPYQASSPKEYAKAVCRQPIDLHVTPWSLLSADARDLLSKMLTKDPAARITIPEIQDHPWLREEGSAPTTSMTTNVKTCLRALSNMSELHQAALRLLADHAIRSGEAEEMMRAFEENDHDKDGVLDKKELLEALQDIYKQTTDSDLVSFLETFDIEGDGKITPPEFAAALLHFRAKEDEMELLEDAFPLFDCDRDGAISFADLEQALHKVGMELTDELVTVVKEMDSNHDDQVTEEEFHSFWKRHIMGEDDSDSELEPERSDSSSFLGELPKMDRSLISLHALNLGKTMSGKFSSSFRRN</sequence>
<dbReference type="FunFam" id="1.10.510.10:FF:000571">
    <property type="entry name" value="Maternal embryonic leucine zipper kinase"/>
    <property type="match status" value="1"/>
</dbReference>
<dbReference type="SMART" id="SM00054">
    <property type="entry name" value="EFh"/>
    <property type="match status" value="4"/>
</dbReference>
<dbReference type="Gene3D" id="3.30.200.20">
    <property type="entry name" value="Phosphorylase Kinase, domain 1"/>
    <property type="match status" value="1"/>
</dbReference>
<dbReference type="InterPro" id="IPR011992">
    <property type="entry name" value="EF-hand-dom_pair"/>
</dbReference>
<dbReference type="FunFam" id="1.10.238.10:FF:000001">
    <property type="entry name" value="Calmodulin 1"/>
    <property type="match status" value="1"/>
</dbReference>
<dbReference type="PROSITE" id="PS50222">
    <property type="entry name" value="EF_HAND_2"/>
    <property type="match status" value="3"/>
</dbReference>
<gene>
    <name evidence="11" type="ORF">TSPGSL018_9969</name>
</gene>
<proteinExistence type="predicted"/>
<dbReference type="CDD" id="cd00051">
    <property type="entry name" value="EFh"/>
    <property type="match status" value="2"/>
</dbReference>
<feature type="domain" description="EF-hand" evidence="10">
    <location>
        <begin position="460"/>
        <end position="495"/>
    </location>
</feature>
<dbReference type="GO" id="GO:0004674">
    <property type="term" value="F:protein serine/threonine kinase activity"/>
    <property type="evidence" value="ECO:0007669"/>
    <property type="project" value="UniProtKB-KW"/>
</dbReference>
<evidence type="ECO:0000256" key="7">
    <source>
        <dbReference type="PROSITE-ProRule" id="PRU10141"/>
    </source>
</evidence>
<feature type="domain" description="Protein kinase" evidence="9">
    <location>
        <begin position="79"/>
        <end position="343"/>
    </location>
</feature>
<feature type="binding site" evidence="7">
    <location>
        <position position="108"/>
    </location>
    <ligand>
        <name>ATP</name>
        <dbReference type="ChEBI" id="CHEBI:30616"/>
    </ligand>
</feature>
<dbReference type="InterPro" id="IPR000719">
    <property type="entry name" value="Prot_kinase_dom"/>
</dbReference>
<dbReference type="PROSITE" id="PS00018">
    <property type="entry name" value="EF_HAND_1"/>
    <property type="match status" value="3"/>
</dbReference>
<dbReference type="InterPro" id="IPR018247">
    <property type="entry name" value="EF_Hand_1_Ca_BS"/>
</dbReference>
<dbReference type="SUPFAM" id="SSF56112">
    <property type="entry name" value="Protein kinase-like (PK-like)"/>
    <property type="match status" value="1"/>
</dbReference>
<evidence type="ECO:0000256" key="8">
    <source>
        <dbReference type="SAM" id="MobiDB-lite"/>
    </source>
</evidence>
<keyword evidence="1" id="KW-0723">Serine/threonine-protein kinase</keyword>
<evidence type="ECO:0000256" key="6">
    <source>
        <dbReference type="ARBA" id="ARBA00022840"/>
    </source>
</evidence>
<dbReference type="PROSITE" id="PS00107">
    <property type="entry name" value="PROTEIN_KINASE_ATP"/>
    <property type="match status" value="1"/>
</dbReference>
<dbReference type="InterPro" id="IPR002048">
    <property type="entry name" value="EF_hand_dom"/>
</dbReference>
<dbReference type="InterPro" id="IPR011009">
    <property type="entry name" value="Kinase-like_dom_sf"/>
</dbReference>
<evidence type="ECO:0000256" key="4">
    <source>
        <dbReference type="ARBA" id="ARBA00022777"/>
    </source>
</evidence>
<dbReference type="PANTHER" id="PTHR24349">
    <property type="entry name" value="SERINE/THREONINE-PROTEIN KINASE"/>
    <property type="match status" value="1"/>
</dbReference>
<keyword evidence="2" id="KW-0808">Transferase</keyword>
<dbReference type="SMART" id="SM00220">
    <property type="entry name" value="S_TKc"/>
    <property type="match status" value="1"/>
</dbReference>
<keyword evidence="6 7" id="KW-0067">ATP-binding</keyword>
<dbReference type="GO" id="GO:0005509">
    <property type="term" value="F:calcium ion binding"/>
    <property type="evidence" value="ECO:0007669"/>
    <property type="project" value="InterPro"/>
</dbReference>
<dbReference type="Gene3D" id="1.10.510.10">
    <property type="entry name" value="Transferase(Phosphotransferase) domain 1"/>
    <property type="match status" value="1"/>
</dbReference>
<dbReference type="PROSITE" id="PS50011">
    <property type="entry name" value="PROTEIN_KINASE_DOM"/>
    <property type="match status" value="1"/>
</dbReference>
<organism evidence="11">
    <name type="scientific">Tetraselmis sp. GSL018</name>
    <dbReference type="NCBI Taxonomy" id="582737"/>
    <lineage>
        <taxon>Eukaryota</taxon>
        <taxon>Viridiplantae</taxon>
        <taxon>Chlorophyta</taxon>
        <taxon>core chlorophytes</taxon>
        <taxon>Chlorodendrophyceae</taxon>
        <taxon>Chlorodendrales</taxon>
        <taxon>Chlorodendraceae</taxon>
        <taxon>Tetraselmis</taxon>
    </lineage>
</organism>
<evidence type="ECO:0000256" key="2">
    <source>
        <dbReference type="ARBA" id="ARBA00022679"/>
    </source>
</evidence>
<dbReference type="Pfam" id="PF00069">
    <property type="entry name" value="Pkinase"/>
    <property type="match status" value="1"/>
</dbReference>
<protein>
    <submittedName>
        <fullName evidence="11">Calcium dependent protein kinase 17</fullName>
    </submittedName>
</protein>
<evidence type="ECO:0000259" key="10">
    <source>
        <dbReference type="PROSITE" id="PS50222"/>
    </source>
</evidence>
<accession>A0A061RBL1</accession>
<evidence type="ECO:0000256" key="3">
    <source>
        <dbReference type="ARBA" id="ARBA00022741"/>
    </source>
</evidence>
<feature type="region of interest" description="Disordered" evidence="8">
    <location>
        <begin position="531"/>
        <end position="550"/>
    </location>
</feature>
<name>A0A061RBL1_9CHLO</name>
<keyword evidence="5" id="KW-0106">Calcium</keyword>
<dbReference type="Gene3D" id="1.10.238.10">
    <property type="entry name" value="EF-hand"/>
    <property type="match status" value="2"/>
</dbReference>
<dbReference type="GO" id="GO:0005524">
    <property type="term" value="F:ATP binding"/>
    <property type="evidence" value="ECO:0007669"/>
    <property type="project" value="UniProtKB-UniRule"/>
</dbReference>
<dbReference type="InterPro" id="IPR017441">
    <property type="entry name" value="Protein_kinase_ATP_BS"/>
</dbReference>
<dbReference type="EMBL" id="GBEZ01018537">
    <property type="protein sequence ID" value="JAC67906.1"/>
    <property type="molecule type" value="Transcribed_RNA"/>
</dbReference>
<evidence type="ECO:0000256" key="5">
    <source>
        <dbReference type="ARBA" id="ARBA00022837"/>
    </source>
</evidence>
<evidence type="ECO:0000313" key="11">
    <source>
        <dbReference type="EMBL" id="JAC67906.1"/>
    </source>
</evidence>
<dbReference type="InterPro" id="IPR050205">
    <property type="entry name" value="CDPK_Ser/Thr_kinases"/>
</dbReference>
<dbReference type="SUPFAM" id="SSF47473">
    <property type="entry name" value="EF-hand"/>
    <property type="match status" value="1"/>
</dbReference>
<feature type="domain" description="EF-hand" evidence="10">
    <location>
        <begin position="423"/>
        <end position="458"/>
    </location>
</feature>
<keyword evidence="3 7" id="KW-0547">Nucleotide-binding</keyword>
<dbReference type="Pfam" id="PF13499">
    <property type="entry name" value="EF-hand_7"/>
    <property type="match status" value="2"/>
</dbReference>
<reference evidence="11" key="1">
    <citation type="submission" date="2014-05" db="EMBL/GenBank/DDBJ databases">
        <title>The transcriptome of the halophilic microalga Tetraselmis sp. GSL018 isolated from the Great Salt Lake, Utah.</title>
        <authorList>
            <person name="Jinkerson R.E."/>
            <person name="D'Adamo S."/>
            <person name="Posewitz M.C."/>
        </authorList>
    </citation>
    <scope>NUCLEOTIDE SEQUENCE</scope>
    <source>
        <strain evidence="11">GSL018</strain>
    </source>
</reference>
<evidence type="ECO:0000256" key="1">
    <source>
        <dbReference type="ARBA" id="ARBA00022527"/>
    </source>
</evidence>